<name>A0A1I8ERY0_WUCBA</name>
<feature type="compositionally biased region" description="Basic and acidic residues" evidence="1">
    <location>
        <begin position="16"/>
        <end position="27"/>
    </location>
</feature>
<evidence type="ECO:0000313" key="2">
    <source>
        <dbReference type="WBParaSite" id="maker-PairedContig_4389-snap-gene-2.13-mRNA-1"/>
    </source>
</evidence>
<organism evidence="2">
    <name type="scientific">Wuchereria bancrofti</name>
    <dbReference type="NCBI Taxonomy" id="6293"/>
    <lineage>
        <taxon>Eukaryota</taxon>
        <taxon>Metazoa</taxon>
        <taxon>Ecdysozoa</taxon>
        <taxon>Nematoda</taxon>
        <taxon>Chromadorea</taxon>
        <taxon>Rhabditida</taxon>
        <taxon>Spirurina</taxon>
        <taxon>Spiruromorpha</taxon>
        <taxon>Filarioidea</taxon>
        <taxon>Onchocercidae</taxon>
        <taxon>Wuchereria</taxon>
    </lineage>
</organism>
<accession>A0A1I8ERY0</accession>
<evidence type="ECO:0000256" key="1">
    <source>
        <dbReference type="SAM" id="MobiDB-lite"/>
    </source>
</evidence>
<protein>
    <submittedName>
        <fullName evidence="2">Uncharacterized protein</fullName>
    </submittedName>
</protein>
<proteinExistence type="predicted"/>
<dbReference type="WBParaSite" id="maker-PairedContig_4389-snap-gene-2.13-mRNA-1">
    <property type="protein sequence ID" value="maker-PairedContig_4389-snap-gene-2.13-mRNA-1"/>
    <property type="gene ID" value="maker-PairedContig_4389-snap-gene-2.13"/>
</dbReference>
<dbReference type="AlphaFoldDB" id="A0A1I8ERY0"/>
<feature type="region of interest" description="Disordered" evidence="1">
    <location>
        <begin position="1"/>
        <end position="43"/>
    </location>
</feature>
<sequence>MDRCSSHKTWQKLSVRRMERGEKDRRSSILKPHHPPNVENGELSTTITATVRRRVSFHTVRTVQEFDVEHSQIVHSPHNEPMKLYDTTSSDGLTSEQMSASESNDGYTTEMNINKLNHTVENFIPITTSTPLLRLGGLDDLSDNSTRGGGNICDATDAGYCHSVESHNATRKEETTNAVNHISKETIQNEKLDVLEVESMDMSDSSNPSPVTSDATRKLFRPSTILRHFLTSPNLQSDMNDETFVSNATRLIFKADGNSKLGSEATNEELKIDIEKTSVIPPYAGTADMDISSDDGQVFKVPMDAPFKQQSVTSNIADETTDVLFGTNNVEKDAEVSSHKEDSKSIAVVDDIHILDKISSNMESVAHQVSVACDSTMKSVNSTDKVTHFADDITFELSSQLDRQHISNEFLSLVRKTALESPAALPRKKIRLFSPKIILPPKTNTLLVGSPRVAAAKDKADSANTSENTANIDKSTDKVLTEIKHRLRNSLNHSGVFTLSELSADATDNVDMLYDIPMPEPLFHSNELGSQECFNNELHTTLEQSYIESSSLSSRRSEIVTAALGNESSFLTSRVDTVGFNINFRTIPCLRIKLNEQPQIMELKQLATTNLRKRIAEVVDRCKGLINMQLPNCNNRKIAECIRTLNPRKLSKKEANWFDVCYLMAQREWFVLRAKLAKLTSEKLDELLLETKAEAEQKKQLTQSVRDYERSCDGIDYLPSKIPEVMQRYAHLKSLDEVVDSELRSEMKVDELKHAKRVGHLEIGQKELELTKKQSARLEILLKEYDKTKSAMEAQMAKKAAQRIEFLRKYDEDVTEYREYLSGKE</sequence>
<reference evidence="2" key="1">
    <citation type="submission" date="2016-11" db="UniProtKB">
        <authorList>
            <consortium name="WormBaseParasite"/>
        </authorList>
    </citation>
    <scope>IDENTIFICATION</scope>
    <source>
        <strain evidence="2">pt0022</strain>
    </source>
</reference>